<proteinExistence type="predicted"/>
<dbReference type="Pfam" id="PF11375">
    <property type="entry name" value="DUF3177"/>
    <property type="match status" value="1"/>
</dbReference>
<dbReference type="EMBL" id="JAYGHX010000004">
    <property type="protein sequence ID" value="MEA5391204.1"/>
    <property type="molecule type" value="Genomic_DNA"/>
</dbReference>
<evidence type="ECO:0000256" key="1">
    <source>
        <dbReference type="SAM" id="Phobius"/>
    </source>
</evidence>
<comment type="caution">
    <text evidence="2">The sequence shown here is derived from an EMBL/GenBank/DDBJ whole genome shotgun (WGS) entry which is preliminary data.</text>
</comment>
<feature type="transmembrane region" description="Helical" evidence="1">
    <location>
        <begin position="46"/>
        <end position="62"/>
    </location>
</feature>
<feature type="transmembrane region" description="Helical" evidence="1">
    <location>
        <begin position="150"/>
        <end position="168"/>
    </location>
</feature>
<feature type="transmembrane region" description="Helical" evidence="1">
    <location>
        <begin position="174"/>
        <end position="193"/>
    </location>
</feature>
<accession>A0ABU5RTY3</accession>
<keyword evidence="3" id="KW-1185">Reference proteome</keyword>
<reference evidence="2 3" key="1">
    <citation type="submission" date="2023-12" db="EMBL/GenBank/DDBJ databases">
        <title>Baltic Sea Cyanobacteria.</title>
        <authorList>
            <person name="Delbaje E."/>
            <person name="Fewer D.P."/>
            <person name="Shishido T.K."/>
        </authorList>
    </citation>
    <scope>NUCLEOTIDE SEQUENCE [LARGE SCALE GENOMIC DNA]</scope>
    <source>
        <strain evidence="2 3">UHCC 0139</strain>
    </source>
</reference>
<keyword evidence="1" id="KW-0472">Membrane</keyword>
<organism evidence="2 3">
    <name type="scientific">Cyanobium gracile UHCC 0139</name>
    <dbReference type="NCBI Taxonomy" id="3110308"/>
    <lineage>
        <taxon>Bacteria</taxon>
        <taxon>Bacillati</taxon>
        <taxon>Cyanobacteriota</taxon>
        <taxon>Cyanophyceae</taxon>
        <taxon>Synechococcales</taxon>
        <taxon>Prochlorococcaceae</taxon>
        <taxon>Cyanobium</taxon>
    </lineage>
</organism>
<protein>
    <submittedName>
        <fullName evidence="2">DUF3177 family protein</fullName>
    </submittedName>
</protein>
<feature type="transmembrane region" description="Helical" evidence="1">
    <location>
        <begin position="69"/>
        <end position="87"/>
    </location>
</feature>
<feature type="transmembrane region" description="Helical" evidence="1">
    <location>
        <begin position="107"/>
        <end position="129"/>
    </location>
</feature>
<dbReference type="InterPro" id="IPR021515">
    <property type="entry name" value="DUF3177"/>
</dbReference>
<dbReference type="Proteomes" id="UP001304461">
    <property type="component" value="Unassembled WGS sequence"/>
</dbReference>
<dbReference type="RefSeq" id="WP_323305250.1">
    <property type="nucleotide sequence ID" value="NZ_JAYGHX010000004.1"/>
</dbReference>
<name>A0ABU5RTY3_9CYAN</name>
<gene>
    <name evidence="2" type="ORF">VB738_08005</name>
</gene>
<evidence type="ECO:0000313" key="2">
    <source>
        <dbReference type="EMBL" id="MEA5391204.1"/>
    </source>
</evidence>
<keyword evidence="1" id="KW-1133">Transmembrane helix</keyword>
<evidence type="ECO:0000313" key="3">
    <source>
        <dbReference type="Proteomes" id="UP001304461"/>
    </source>
</evidence>
<feature type="transmembrane region" description="Helical" evidence="1">
    <location>
        <begin position="12"/>
        <end position="34"/>
    </location>
</feature>
<keyword evidence="1" id="KW-0812">Transmembrane</keyword>
<sequence>MPEQLYRSLVWLDVRLGMLFAVGLPLVLLLWAVLRREQALVRLMGLYWKVASLQLIALLLLTDNRPTGFLLLVVAPLLVVASLWFWVDLNEELADMPPWRALPLTLRIWRWSLTLLSLAGASLAVTALPCMGGAGATLRLCRAWLEAPQGLHGVVARVFAFVFGGAWTPGVAAFVGYAALVAYVVGLFQWLVVRLPRLGRVAGEF</sequence>